<keyword evidence="3" id="KW-1185">Reference proteome</keyword>
<organism evidence="2 3">
    <name type="scientific">Aeromonas schubertii</name>
    <dbReference type="NCBI Taxonomy" id="652"/>
    <lineage>
        <taxon>Bacteria</taxon>
        <taxon>Pseudomonadati</taxon>
        <taxon>Pseudomonadota</taxon>
        <taxon>Gammaproteobacteria</taxon>
        <taxon>Aeromonadales</taxon>
        <taxon>Aeromonadaceae</taxon>
        <taxon>Aeromonas</taxon>
    </lineage>
</organism>
<evidence type="ECO:0000313" key="3">
    <source>
        <dbReference type="Proteomes" id="UP000774958"/>
    </source>
</evidence>
<evidence type="ECO:0000256" key="1">
    <source>
        <dbReference type="SAM" id="MobiDB-lite"/>
    </source>
</evidence>
<dbReference type="EMBL" id="JAIRBT010000008">
    <property type="protein sequence ID" value="MBZ6066197.1"/>
    <property type="molecule type" value="Genomic_DNA"/>
</dbReference>
<reference evidence="2 3" key="1">
    <citation type="submission" date="2021-09" db="EMBL/GenBank/DDBJ databases">
        <title>Aeromonas schubertii isolated from Asian sea bass.</title>
        <authorList>
            <person name="Pinpimai K."/>
        </authorList>
    </citation>
    <scope>NUCLEOTIDE SEQUENCE [LARGE SCALE GENOMIC DNA]</scope>
    <source>
        <strain evidence="2 3">CHULA2021a</strain>
    </source>
</reference>
<accession>A0ABS7VA03</accession>
<evidence type="ECO:0000313" key="2">
    <source>
        <dbReference type="EMBL" id="MBZ6066197.1"/>
    </source>
</evidence>
<dbReference type="Proteomes" id="UP000774958">
    <property type="component" value="Unassembled WGS sequence"/>
</dbReference>
<name>A0ABS7VA03_9GAMM</name>
<gene>
    <name evidence="2" type="ORF">LA374_08255</name>
</gene>
<feature type="region of interest" description="Disordered" evidence="1">
    <location>
        <begin position="85"/>
        <end position="132"/>
    </location>
</feature>
<protein>
    <submittedName>
        <fullName evidence="2">Uncharacterized protein</fullName>
    </submittedName>
</protein>
<comment type="caution">
    <text evidence="2">The sequence shown here is derived from an EMBL/GenBank/DDBJ whole genome shotgun (WGS) entry which is preliminary data.</text>
</comment>
<sequence length="237" mass="26194">MESLSQSARAQLSQQLATLQHQQMPATFTLGAKGNNGFSHTYNVTISQGADAQYHADVSRNYLFGKGSSDGKTSRALATYIQSQLPQPQRQQPLSPPALQQVQPLQPNPQTQRQQTFDQIFPPLPPRSDDEERALRDARYQRDKHQAAFVAIQPGPPNANPDNKAIADAVNRLTSGFVKSDYHREGIKQLGILLDNLSRQGYDISNHALQDAVFGVHAAYHSAGYDSINSVYQTLLK</sequence>
<feature type="compositionally biased region" description="Low complexity" evidence="1">
    <location>
        <begin position="85"/>
        <end position="112"/>
    </location>
</feature>
<dbReference type="RefSeq" id="WP_224162639.1">
    <property type="nucleotide sequence ID" value="NZ_JAIRBT010000008.1"/>
</dbReference>
<proteinExistence type="predicted"/>